<evidence type="ECO:0000256" key="4">
    <source>
        <dbReference type="ARBA" id="ARBA00022552"/>
    </source>
</evidence>
<gene>
    <name evidence="8" type="ORF">POM88_045398</name>
</gene>
<keyword evidence="5" id="KW-0539">Nucleus</keyword>
<feature type="compositionally biased region" description="Acidic residues" evidence="7">
    <location>
        <begin position="469"/>
        <end position="483"/>
    </location>
</feature>
<comment type="caution">
    <text evidence="8">The sequence shown here is derived from an EMBL/GenBank/DDBJ whole genome shotgun (WGS) entry which is preliminary data.</text>
</comment>
<organism evidence="8 9">
    <name type="scientific">Heracleum sosnowskyi</name>
    <dbReference type="NCBI Taxonomy" id="360622"/>
    <lineage>
        <taxon>Eukaryota</taxon>
        <taxon>Viridiplantae</taxon>
        <taxon>Streptophyta</taxon>
        <taxon>Embryophyta</taxon>
        <taxon>Tracheophyta</taxon>
        <taxon>Spermatophyta</taxon>
        <taxon>Magnoliopsida</taxon>
        <taxon>eudicotyledons</taxon>
        <taxon>Gunneridae</taxon>
        <taxon>Pentapetalae</taxon>
        <taxon>asterids</taxon>
        <taxon>campanulids</taxon>
        <taxon>Apiales</taxon>
        <taxon>Apiaceae</taxon>
        <taxon>Apioideae</taxon>
        <taxon>apioid superclade</taxon>
        <taxon>Tordylieae</taxon>
        <taxon>Tordyliinae</taxon>
        <taxon>Heracleum</taxon>
    </lineage>
</organism>
<dbReference type="GO" id="GO:0030490">
    <property type="term" value="P:maturation of SSU-rRNA"/>
    <property type="evidence" value="ECO:0007669"/>
    <property type="project" value="TreeGrafter"/>
</dbReference>
<feature type="region of interest" description="Disordered" evidence="7">
    <location>
        <begin position="1"/>
        <end position="34"/>
    </location>
</feature>
<name>A0AAD8H5N6_9APIA</name>
<reference evidence="8" key="2">
    <citation type="submission" date="2023-05" db="EMBL/GenBank/DDBJ databases">
        <authorList>
            <person name="Schelkunov M.I."/>
        </authorList>
    </citation>
    <scope>NUCLEOTIDE SEQUENCE</scope>
    <source>
        <strain evidence="8">Hsosn_3</strain>
        <tissue evidence="8">Leaf</tissue>
    </source>
</reference>
<dbReference type="PANTHER" id="PTHR23183:SF0">
    <property type="entry name" value="NUCLEOLAR PROTEIN 14"/>
    <property type="match status" value="1"/>
</dbReference>
<feature type="compositionally biased region" description="Basic and acidic residues" evidence="7">
    <location>
        <begin position="320"/>
        <end position="348"/>
    </location>
</feature>
<feature type="region of interest" description="Disordered" evidence="7">
    <location>
        <begin position="943"/>
        <end position="963"/>
    </location>
</feature>
<sequence length="963" mass="110152">MVKILKATNSNRKDDDSKKKKKKNSKLQPDSIAMKKVKATKSNPFETIWSRRKFDVLGKKRKGEERRLGLARSLAIQKRTKTLLKDYEQSGKSSVFVDRRIGEQTEGLPEFDKAIMRSQRERQLKLGKKSKYNLSDGEDEDEFEESGLGSFQEKDDFEDDVPFEDDEDKELGESEKRSAILKHLSGHGGRGSSETGLAEVEENRRKTKKEVMDELISKSKYFKAQKAKDKEENVEFLEQLDNNFTSMVNSEALLALTDPTKINALKALVNKSTSDSSGKFDVLSSVPKTVSLQQEKPDSYDKLVNEMVLDRRARPSNRTKTPEEIAQEEKERLEQLEEERQKRMHAADDSSDEDVDGSRNEDASRRRLTSISGDDLGDSFTADDETNTKLGWINGMLEKHADEVESEEGTSSEGLESDGEDDEETGDDDDDGDSDEDFKKTSSLKDWEQSDDDKFDTDLEVEGGRTGDEENSVDDDDEDDEEDHVLEGFKKSKAVEQKQKNLSDHDNVKAVPKPLNQVEDLPYTIEAPKSLEELSLLLKDRSESQIVEAIRRIRTFNAISVAAENRKKMQVFYGVLLQYFSVTANTKPLNYKLLNLLVEPLMKMSTEIPYFSAICARQRLLRTRTQFVEDIKESGRLCWPSLKTLFLLRLWSMIFPCSDFRHVVMTPAILLMCEYLMRCPIVSGRDMAIGSFLCSMVLSVTKQSQKFCPEAIIFVQTLLVAALDEKSGAYHDSQLYHLMELKAPKPLLCIQGSLNKIHPLDFLSILDLPEDSPYFSSDEFRASILVAVIETLLGYINVYEGFNSFPEIFLPLSKVLHKLAGQMHVPSELQTKLQDVAELIEKKADEHHTLRRPLEMRKEKPVPIKLLNPKFEENFVKGRDYDPDRDRAEGKKLRKRVNQEHKGAARELRKDNYFLSQVKDKEKMRLEEERAEKYGKARAFLQEQEHAFKSGQLGKGKGKKRRR</sequence>
<dbReference type="GO" id="GO:0030692">
    <property type="term" value="C:Noc4p-Nop14p complex"/>
    <property type="evidence" value="ECO:0007669"/>
    <property type="project" value="TreeGrafter"/>
</dbReference>
<dbReference type="InterPro" id="IPR007276">
    <property type="entry name" value="Nop14"/>
</dbReference>
<proteinExistence type="inferred from homology"/>
<keyword evidence="9" id="KW-1185">Reference proteome</keyword>
<evidence type="ECO:0000313" key="8">
    <source>
        <dbReference type="EMBL" id="KAK1360924.1"/>
    </source>
</evidence>
<dbReference type="AlphaFoldDB" id="A0AAD8H5N6"/>
<comment type="similarity">
    <text evidence="2">Belongs to the NOP14 family.</text>
</comment>
<evidence type="ECO:0000256" key="1">
    <source>
        <dbReference type="ARBA" id="ARBA00004604"/>
    </source>
</evidence>
<evidence type="ECO:0000256" key="2">
    <source>
        <dbReference type="ARBA" id="ARBA00007466"/>
    </source>
</evidence>
<feature type="compositionally biased region" description="Acidic residues" evidence="7">
    <location>
        <begin position="404"/>
        <end position="436"/>
    </location>
</feature>
<evidence type="ECO:0000256" key="6">
    <source>
        <dbReference type="ARBA" id="ARBA00024695"/>
    </source>
</evidence>
<comment type="function">
    <text evidence="6">Involved in nucleolar processing of pre-18S ribosomal RNA. Has a role in the nuclear export of 40S pre-ribosomal subunit to the cytoplasm.</text>
</comment>
<comment type="subcellular location">
    <subcellularLocation>
        <location evidence="1">Nucleus</location>
        <location evidence="1">Nucleolus</location>
    </subcellularLocation>
</comment>
<feature type="compositionally biased region" description="Basic and acidic residues" evidence="7">
    <location>
        <begin position="295"/>
        <end position="313"/>
    </location>
</feature>
<feature type="compositionally biased region" description="Basic and acidic residues" evidence="7">
    <location>
        <begin position="437"/>
        <end position="448"/>
    </location>
</feature>
<feature type="region of interest" description="Disordered" evidence="7">
    <location>
        <begin position="122"/>
        <end position="206"/>
    </location>
</feature>
<evidence type="ECO:0000313" key="9">
    <source>
        <dbReference type="Proteomes" id="UP001237642"/>
    </source>
</evidence>
<dbReference type="PANTHER" id="PTHR23183">
    <property type="entry name" value="NOP14"/>
    <property type="match status" value="1"/>
</dbReference>
<dbReference type="GO" id="GO:0032040">
    <property type="term" value="C:small-subunit processome"/>
    <property type="evidence" value="ECO:0007669"/>
    <property type="project" value="InterPro"/>
</dbReference>
<feature type="compositionally biased region" description="Acidic residues" evidence="7">
    <location>
        <begin position="136"/>
        <end position="145"/>
    </location>
</feature>
<dbReference type="Pfam" id="PF04147">
    <property type="entry name" value="Nop14"/>
    <property type="match status" value="1"/>
</dbReference>
<feature type="compositionally biased region" description="Acidic residues" evidence="7">
    <location>
        <begin position="449"/>
        <end position="461"/>
    </location>
</feature>
<keyword evidence="4" id="KW-0698">rRNA processing</keyword>
<evidence type="ECO:0000256" key="7">
    <source>
        <dbReference type="SAM" id="MobiDB-lite"/>
    </source>
</evidence>
<feature type="compositionally biased region" description="Basic and acidic residues" evidence="7">
    <location>
        <begin position="356"/>
        <end position="365"/>
    </location>
</feature>
<dbReference type="Proteomes" id="UP001237642">
    <property type="component" value="Unassembled WGS sequence"/>
</dbReference>
<dbReference type="EMBL" id="JAUIZM010000010">
    <property type="protein sequence ID" value="KAK1360924.1"/>
    <property type="molecule type" value="Genomic_DNA"/>
</dbReference>
<feature type="compositionally biased region" description="Acidic residues" evidence="7">
    <location>
        <begin position="375"/>
        <end position="385"/>
    </location>
</feature>
<feature type="region of interest" description="Disordered" evidence="7">
    <location>
        <begin position="271"/>
        <end position="483"/>
    </location>
</feature>
<feature type="compositionally biased region" description="Acidic residues" evidence="7">
    <location>
        <begin position="155"/>
        <end position="170"/>
    </location>
</feature>
<reference evidence="8" key="1">
    <citation type="submission" date="2023-02" db="EMBL/GenBank/DDBJ databases">
        <title>Genome of toxic invasive species Heracleum sosnowskyi carries increased number of genes despite the absence of recent whole-genome duplications.</title>
        <authorList>
            <person name="Schelkunov M."/>
            <person name="Shtratnikova V."/>
            <person name="Makarenko M."/>
            <person name="Klepikova A."/>
            <person name="Omelchenko D."/>
            <person name="Novikova G."/>
            <person name="Obukhova E."/>
            <person name="Bogdanov V."/>
            <person name="Penin A."/>
            <person name="Logacheva M."/>
        </authorList>
    </citation>
    <scope>NUCLEOTIDE SEQUENCE</scope>
    <source>
        <strain evidence="8">Hsosn_3</strain>
        <tissue evidence="8">Leaf</tissue>
    </source>
</reference>
<evidence type="ECO:0000256" key="5">
    <source>
        <dbReference type="ARBA" id="ARBA00023242"/>
    </source>
</evidence>
<accession>A0AAD8H5N6</accession>
<feature type="region of interest" description="Disordered" evidence="7">
    <location>
        <begin position="878"/>
        <end position="903"/>
    </location>
</feature>
<keyword evidence="3" id="KW-0690">Ribosome biogenesis</keyword>
<protein>
    <submittedName>
        <fullName evidence="8">Nucleolar protein 14</fullName>
    </submittedName>
</protein>
<evidence type="ECO:0000256" key="3">
    <source>
        <dbReference type="ARBA" id="ARBA00022517"/>
    </source>
</evidence>